<dbReference type="InterPro" id="IPR013324">
    <property type="entry name" value="RNA_pol_sigma_r3/r4-like"/>
</dbReference>
<dbReference type="AlphaFoldDB" id="A0A151AVU8"/>
<proteinExistence type="inferred from homology"/>
<name>A0A151AVU8_9CLOT</name>
<dbReference type="NCBIfam" id="TIGR02937">
    <property type="entry name" value="sigma70-ECF"/>
    <property type="match status" value="1"/>
</dbReference>
<dbReference type="InterPro" id="IPR013325">
    <property type="entry name" value="RNA_pol_sigma_r2"/>
</dbReference>
<dbReference type="Gene3D" id="1.10.10.10">
    <property type="entry name" value="Winged helix-like DNA-binding domain superfamily/Winged helix DNA-binding domain"/>
    <property type="match status" value="1"/>
</dbReference>
<evidence type="ECO:0000256" key="2">
    <source>
        <dbReference type="ARBA" id="ARBA00023015"/>
    </source>
</evidence>
<evidence type="ECO:0000256" key="1">
    <source>
        <dbReference type="ARBA" id="ARBA00010641"/>
    </source>
</evidence>
<protein>
    <submittedName>
        <fullName evidence="7">RNA polymerase sigma factor SigV</fullName>
    </submittedName>
</protein>
<keyword evidence="2" id="KW-0805">Transcription regulation</keyword>
<dbReference type="InterPro" id="IPR013249">
    <property type="entry name" value="RNA_pol_sigma70_r4_t2"/>
</dbReference>
<dbReference type="Proteomes" id="UP000075531">
    <property type="component" value="Unassembled WGS sequence"/>
</dbReference>
<comment type="caution">
    <text evidence="7">The sequence shown here is derived from an EMBL/GenBank/DDBJ whole genome shotgun (WGS) entry which is preliminary data.</text>
</comment>
<gene>
    <name evidence="7" type="primary">sigV</name>
    <name evidence="7" type="ORF">CLTEP_23200</name>
</gene>
<evidence type="ECO:0000313" key="8">
    <source>
        <dbReference type="Proteomes" id="UP000075531"/>
    </source>
</evidence>
<keyword evidence="4" id="KW-0804">Transcription</keyword>
<dbReference type="GO" id="GO:0003677">
    <property type="term" value="F:DNA binding"/>
    <property type="evidence" value="ECO:0007669"/>
    <property type="project" value="InterPro"/>
</dbReference>
<accession>A0A151AVU8</accession>
<dbReference type="PANTHER" id="PTHR43133">
    <property type="entry name" value="RNA POLYMERASE ECF-TYPE SIGMA FACTO"/>
    <property type="match status" value="1"/>
</dbReference>
<dbReference type="InterPro" id="IPR014284">
    <property type="entry name" value="RNA_pol_sigma-70_dom"/>
</dbReference>
<feature type="domain" description="RNA polymerase sigma factor 70 region 4 type 2" evidence="6">
    <location>
        <begin position="106"/>
        <end position="156"/>
    </location>
</feature>
<keyword evidence="8" id="KW-1185">Reference proteome</keyword>
<dbReference type="EMBL" id="LTBA01000043">
    <property type="protein sequence ID" value="KYH31775.1"/>
    <property type="molecule type" value="Genomic_DNA"/>
</dbReference>
<sequence>MVSSKNRIYDELVKFITTNQDNLYRLAYSYVKNQQEALDIVQDSIYKALSSADTLKSFEYIKTWVYRIVINTSITYIRKKKYTVVSDKIEIKFDNSENDLEQNIDLYDAIDRLSEKEKTVVVLKYFEDMKFDEIARVTQCNINTLKSRLYSAINKLRIIIDGEG</sequence>
<evidence type="ECO:0000313" key="7">
    <source>
        <dbReference type="EMBL" id="KYH31775.1"/>
    </source>
</evidence>
<keyword evidence="3" id="KW-0731">Sigma factor</keyword>
<dbReference type="SUPFAM" id="SSF88946">
    <property type="entry name" value="Sigma2 domain of RNA polymerase sigma factors"/>
    <property type="match status" value="1"/>
</dbReference>
<dbReference type="GO" id="GO:0016987">
    <property type="term" value="F:sigma factor activity"/>
    <property type="evidence" value="ECO:0007669"/>
    <property type="project" value="UniProtKB-KW"/>
</dbReference>
<dbReference type="Gene3D" id="1.10.1740.10">
    <property type="match status" value="1"/>
</dbReference>
<dbReference type="RefSeq" id="WP_066826826.1">
    <property type="nucleotide sequence ID" value="NZ_LTBA01000043.1"/>
</dbReference>
<evidence type="ECO:0000259" key="6">
    <source>
        <dbReference type="Pfam" id="PF08281"/>
    </source>
</evidence>
<feature type="domain" description="RNA polymerase sigma-70 region 2" evidence="5">
    <location>
        <begin position="16"/>
        <end position="81"/>
    </location>
</feature>
<dbReference type="PATRIC" id="fig|1121338.3.peg.2398"/>
<evidence type="ECO:0000256" key="4">
    <source>
        <dbReference type="ARBA" id="ARBA00023163"/>
    </source>
</evidence>
<comment type="similarity">
    <text evidence="1">Belongs to the sigma-70 factor family. ECF subfamily.</text>
</comment>
<dbReference type="GO" id="GO:0006352">
    <property type="term" value="P:DNA-templated transcription initiation"/>
    <property type="evidence" value="ECO:0007669"/>
    <property type="project" value="InterPro"/>
</dbReference>
<organism evidence="7 8">
    <name type="scientific">Clostridium tepidiprofundi DSM 19306</name>
    <dbReference type="NCBI Taxonomy" id="1121338"/>
    <lineage>
        <taxon>Bacteria</taxon>
        <taxon>Bacillati</taxon>
        <taxon>Bacillota</taxon>
        <taxon>Clostridia</taxon>
        <taxon>Eubacteriales</taxon>
        <taxon>Clostridiaceae</taxon>
        <taxon>Clostridium</taxon>
    </lineage>
</organism>
<dbReference type="OrthoDB" id="9782703at2"/>
<reference evidence="7 8" key="1">
    <citation type="submission" date="2016-02" db="EMBL/GenBank/DDBJ databases">
        <title>Genome sequence of Clostridium tepidiprofundi DSM 19306.</title>
        <authorList>
            <person name="Poehlein A."/>
            <person name="Daniel R."/>
        </authorList>
    </citation>
    <scope>NUCLEOTIDE SEQUENCE [LARGE SCALE GENOMIC DNA]</scope>
    <source>
        <strain evidence="7 8">DSM 19306</strain>
    </source>
</reference>
<dbReference type="SUPFAM" id="SSF88659">
    <property type="entry name" value="Sigma3 and sigma4 domains of RNA polymerase sigma factors"/>
    <property type="match status" value="1"/>
</dbReference>
<dbReference type="InterPro" id="IPR039425">
    <property type="entry name" value="RNA_pol_sigma-70-like"/>
</dbReference>
<dbReference type="InterPro" id="IPR036388">
    <property type="entry name" value="WH-like_DNA-bd_sf"/>
</dbReference>
<dbReference type="CDD" id="cd06171">
    <property type="entry name" value="Sigma70_r4"/>
    <property type="match status" value="1"/>
</dbReference>
<dbReference type="Pfam" id="PF04542">
    <property type="entry name" value="Sigma70_r2"/>
    <property type="match status" value="1"/>
</dbReference>
<evidence type="ECO:0000259" key="5">
    <source>
        <dbReference type="Pfam" id="PF04542"/>
    </source>
</evidence>
<dbReference type="STRING" id="1121338.CLTEP_23200"/>
<evidence type="ECO:0000256" key="3">
    <source>
        <dbReference type="ARBA" id="ARBA00023082"/>
    </source>
</evidence>
<dbReference type="InterPro" id="IPR007627">
    <property type="entry name" value="RNA_pol_sigma70_r2"/>
</dbReference>
<dbReference type="PANTHER" id="PTHR43133:SF60">
    <property type="entry name" value="RNA POLYMERASE SIGMA FACTOR SIGV"/>
    <property type="match status" value="1"/>
</dbReference>
<dbReference type="Pfam" id="PF08281">
    <property type="entry name" value="Sigma70_r4_2"/>
    <property type="match status" value="1"/>
</dbReference>